<dbReference type="Proteomes" id="UP001159363">
    <property type="component" value="Chromosome 4"/>
</dbReference>
<sequence length="86" mass="10305">MDVAVAAAVHMYINLPSRKKRRRRRWWQTRLFELIEQYGGSTLMEDLRFRHVSVQYKNFMRVSPVDYEYLISLVGGKIAKKDTNLR</sequence>
<gene>
    <name evidence="1" type="ORF">PR048_014356</name>
</gene>
<dbReference type="EMBL" id="JARBHB010000005">
    <property type="protein sequence ID" value="KAJ8882545.1"/>
    <property type="molecule type" value="Genomic_DNA"/>
</dbReference>
<proteinExistence type="predicted"/>
<accession>A0ABQ9HE53</accession>
<evidence type="ECO:0000313" key="1">
    <source>
        <dbReference type="EMBL" id="KAJ8882545.1"/>
    </source>
</evidence>
<keyword evidence="2" id="KW-1185">Reference proteome</keyword>
<name>A0ABQ9HE53_9NEOP</name>
<organism evidence="1 2">
    <name type="scientific">Dryococelus australis</name>
    <dbReference type="NCBI Taxonomy" id="614101"/>
    <lineage>
        <taxon>Eukaryota</taxon>
        <taxon>Metazoa</taxon>
        <taxon>Ecdysozoa</taxon>
        <taxon>Arthropoda</taxon>
        <taxon>Hexapoda</taxon>
        <taxon>Insecta</taxon>
        <taxon>Pterygota</taxon>
        <taxon>Neoptera</taxon>
        <taxon>Polyneoptera</taxon>
        <taxon>Phasmatodea</taxon>
        <taxon>Verophasmatodea</taxon>
        <taxon>Anareolatae</taxon>
        <taxon>Phasmatidae</taxon>
        <taxon>Eurycanthinae</taxon>
        <taxon>Dryococelus</taxon>
    </lineage>
</organism>
<evidence type="ECO:0000313" key="2">
    <source>
        <dbReference type="Proteomes" id="UP001159363"/>
    </source>
</evidence>
<protein>
    <submittedName>
        <fullName evidence="1">Uncharacterized protein</fullName>
    </submittedName>
</protein>
<comment type="caution">
    <text evidence="1">The sequence shown here is derived from an EMBL/GenBank/DDBJ whole genome shotgun (WGS) entry which is preliminary data.</text>
</comment>
<reference evidence="1 2" key="1">
    <citation type="submission" date="2023-02" db="EMBL/GenBank/DDBJ databases">
        <title>LHISI_Scaffold_Assembly.</title>
        <authorList>
            <person name="Stuart O.P."/>
            <person name="Cleave R."/>
            <person name="Magrath M.J.L."/>
            <person name="Mikheyev A.S."/>
        </authorList>
    </citation>
    <scope>NUCLEOTIDE SEQUENCE [LARGE SCALE GENOMIC DNA]</scope>
    <source>
        <strain evidence="1">Daus_M_001</strain>
        <tissue evidence="1">Leg muscle</tissue>
    </source>
</reference>